<feature type="region of interest" description="Disordered" evidence="1">
    <location>
        <begin position="298"/>
        <end position="335"/>
    </location>
</feature>
<gene>
    <name evidence="2" type="ORF">OCU04_008381</name>
</gene>
<feature type="compositionally biased region" description="Low complexity" evidence="1">
    <location>
        <begin position="303"/>
        <end position="331"/>
    </location>
</feature>
<evidence type="ECO:0000313" key="3">
    <source>
        <dbReference type="Proteomes" id="UP001152300"/>
    </source>
</evidence>
<evidence type="ECO:0000256" key="1">
    <source>
        <dbReference type="SAM" id="MobiDB-lite"/>
    </source>
</evidence>
<feature type="compositionally biased region" description="Basic and acidic residues" evidence="1">
    <location>
        <begin position="622"/>
        <end position="636"/>
    </location>
</feature>
<dbReference type="AlphaFoldDB" id="A0A9X0DHK0"/>
<dbReference type="Gene3D" id="3.40.220.10">
    <property type="entry name" value="Leucine Aminopeptidase, subunit E, domain 1"/>
    <property type="match status" value="1"/>
</dbReference>
<feature type="compositionally biased region" description="Basic and acidic residues" evidence="1">
    <location>
        <begin position="537"/>
        <end position="552"/>
    </location>
</feature>
<feature type="region of interest" description="Disordered" evidence="1">
    <location>
        <begin position="499"/>
        <end position="569"/>
    </location>
</feature>
<feature type="region of interest" description="Disordered" evidence="1">
    <location>
        <begin position="431"/>
        <end position="465"/>
    </location>
</feature>
<feature type="compositionally biased region" description="Basic and acidic residues" evidence="1">
    <location>
        <begin position="503"/>
        <end position="512"/>
    </location>
</feature>
<proteinExistence type="predicted"/>
<feature type="region of interest" description="Disordered" evidence="1">
    <location>
        <begin position="75"/>
        <end position="107"/>
    </location>
</feature>
<organism evidence="2 3">
    <name type="scientific">Sclerotinia nivalis</name>
    <dbReference type="NCBI Taxonomy" id="352851"/>
    <lineage>
        <taxon>Eukaryota</taxon>
        <taxon>Fungi</taxon>
        <taxon>Dikarya</taxon>
        <taxon>Ascomycota</taxon>
        <taxon>Pezizomycotina</taxon>
        <taxon>Leotiomycetes</taxon>
        <taxon>Helotiales</taxon>
        <taxon>Sclerotiniaceae</taxon>
        <taxon>Sclerotinia</taxon>
    </lineage>
</organism>
<dbReference type="InterPro" id="IPR043472">
    <property type="entry name" value="Macro_dom-like"/>
</dbReference>
<name>A0A9X0DHK0_9HELO</name>
<feature type="compositionally biased region" description="Pro residues" evidence="1">
    <location>
        <begin position="11"/>
        <end position="20"/>
    </location>
</feature>
<reference evidence="2" key="1">
    <citation type="submission" date="2022-11" db="EMBL/GenBank/DDBJ databases">
        <title>Genome Resource of Sclerotinia nivalis Strain SnTB1, a Plant Pathogen Isolated from American Ginseng.</title>
        <authorList>
            <person name="Fan S."/>
        </authorList>
    </citation>
    <scope>NUCLEOTIDE SEQUENCE</scope>
    <source>
        <strain evidence="2">SnTB1</strain>
    </source>
</reference>
<dbReference type="Proteomes" id="UP001152300">
    <property type="component" value="Unassembled WGS sequence"/>
</dbReference>
<keyword evidence="3" id="KW-1185">Reference proteome</keyword>
<dbReference type="OrthoDB" id="6133115at2759"/>
<accession>A0A9X0DHK0</accession>
<feature type="compositionally biased region" description="Low complexity" evidence="1">
    <location>
        <begin position="83"/>
        <end position="105"/>
    </location>
</feature>
<feature type="compositionally biased region" description="Low complexity" evidence="1">
    <location>
        <begin position="553"/>
        <end position="569"/>
    </location>
</feature>
<comment type="caution">
    <text evidence="2">The sequence shown here is derived from an EMBL/GenBank/DDBJ whole genome shotgun (WGS) entry which is preliminary data.</text>
</comment>
<dbReference type="EMBL" id="JAPEIS010000009">
    <property type="protein sequence ID" value="KAJ8063139.1"/>
    <property type="molecule type" value="Genomic_DNA"/>
</dbReference>
<dbReference type="SUPFAM" id="SSF52949">
    <property type="entry name" value="Macro domain-like"/>
    <property type="match status" value="1"/>
</dbReference>
<protein>
    <recommendedName>
        <fullName evidence="4">ADP-ribose 1''-phosphate phosphatase</fullName>
    </recommendedName>
</protein>
<sequence length="658" mass="71635">MNTETHFPLIKKPPIPPPSKPTTKPSTTTSSTLPTLSRGLLLSSSSSPLAPLELRLASLPSYPCTAIVSPISQSPSQYPLHPPNTTTSIPSSPLSSHASPSSFTPRTSLPGLIDHLAGEELVRWREKVWPDGLNVGGCGVCGSFGLGGGEVGAGEGEDGKCGVRGEKDKEERDRKEKKRDEGKERPKYIIHTHAPNFADKTYSTPLVKQLLVNCYRGVLVEGMWIAEREEEKRRKEEEEERRVKEEKQREKDGNGVREEVGSCGDNGEGRQREEMESVSTANEPADTIMTDASILEKTEEIPETPTKTAPNTLSSINLSSSISSPANLSSPRNSIPSIPQISTTNPQPHGITIAIPALSTGHKSFPHRLAARIAVGTVRDFLLHPIFGPARKKRIRRVVFCVWPVDSPNRKALQIAFGLMFPPPLPQSAPLSPVSTQLATPPFSPSPRRGRGGGKMFDFGGRNGVGGVRERERELEVEVEVQMLPRIVVTPPVTPVMLVGGSGERKRERERVVSPLLTSEGGRTGLERGDMGVSAEDMGRVDEGDSAPREGPQEPTQAPQAPTQELPQAQIRKENAVPKGNTEIIKELIEKGKIGRASRGRKETYKQRKRKQGLRLAAAMRVRRERERERGMERWGDGGGVGGGDRRGCEDVGGNMGI</sequence>
<feature type="compositionally biased region" description="Basic and acidic residues" evidence="1">
    <location>
        <begin position="229"/>
        <end position="260"/>
    </location>
</feature>
<feature type="compositionally biased region" description="Low complexity" evidence="1">
    <location>
        <begin position="21"/>
        <end position="39"/>
    </location>
</feature>
<feature type="region of interest" description="Disordered" evidence="1">
    <location>
        <begin position="229"/>
        <end position="285"/>
    </location>
</feature>
<evidence type="ECO:0008006" key="4">
    <source>
        <dbReference type="Google" id="ProtNLM"/>
    </source>
</evidence>
<feature type="region of interest" description="Disordered" evidence="1">
    <location>
        <begin position="1"/>
        <end position="39"/>
    </location>
</feature>
<evidence type="ECO:0000313" key="2">
    <source>
        <dbReference type="EMBL" id="KAJ8063139.1"/>
    </source>
</evidence>
<feature type="compositionally biased region" description="Basic and acidic residues" evidence="1">
    <location>
        <begin position="157"/>
        <end position="186"/>
    </location>
</feature>
<feature type="region of interest" description="Disordered" evidence="1">
    <location>
        <begin position="596"/>
        <end position="658"/>
    </location>
</feature>
<feature type="region of interest" description="Disordered" evidence="1">
    <location>
        <begin position="152"/>
        <end position="186"/>
    </location>
</feature>